<proteinExistence type="predicted"/>
<comment type="caution">
    <text evidence="1">The sequence shown here is derived from an EMBL/GenBank/DDBJ whole genome shotgun (WGS) entry which is preliminary data.</text>
</comment>
<protein>
    <submittedName>
        <fullName evidence="1">Unnamed protein product</fullName>
    </submittedName>
</protein>
<sequence length="215" mass="23737">MNMNGNPEDEEPALKKYATNLTDLAKEGKLDPVIGRDEEIKRTIQILSRRTKNNPALIGNAGTGKTAIMEGLAQRIVKGEVPESMKDKEVISLDLGALISGAKFRGDFEERLKAVLKELDESDGKCILFVDELHILLGLGKAEGAIDASNLLKPALARGQLQCCGATTIEEYRKYIEKDTALARRFQPVMVNEPSVEDAISILRGLKERYEILTR</sequence>
<organism evidence="1 2">
    <name type="scientific">Candida boidinii</name>
    <name type="common">Yeast</name>
    <dbReference type="NCBI Taxonomy" id="5477"/>
    <lineage>
        <taxon>Eukaryota</taxon>
        <taxon>Fungi</taxon>
        <taxon>Dikarya</taxon>
        <taxon>Ascomycota</taxon>
        <taxon>Saccharomycotina</taxon>
        <taxon>Pichiomycetes</taxon>
        <taxon>Pichiales</taxon>
        <taxon>Pichiaceae</taxon>
        <taxon>Ogataea</taxon>
        <taxon>Ogataea/Candida clade</taxon>
    </lineage>
</organism>
<dbReference type="EMBL" id="BSXV01004773">
    <property type="protein sequence ID" value="GMF01193.1"/>
    <property type="molecule type" value="Genomic_DNA"/>
</dbReference>
<reference evidence="1" key="1">
    <citation type="submission" date="2023-04" db="EMBL/GenBank/DDBJ databases">
        <title>Candida boidinii NBRC 1967.</title>
        <authorList>
            <person name="Ichikawa N."/>
            <person name="Sato H."/>
            <person name="Tonouchi N."/>
        </authorList>
    </citation>
    <scope>NUCLEOTIDE SEQUENCE</scope>
    <source>
        <strain evidence="1">NBRC 1967</strain>
    </source>
</reference>
<evidence type="ECO:0000313" key="2">
    <source>
        <dbReference type="Proteomes" id="UP001165101"/>
    </source>
</evidence>
<dbReference type="Proteomes" id="UP001165101">
    <property type="component" value="Unassembled WGS sequence"/>
</dbReference>
<evidence type="ECO:0000313" key="1">
    <source>
        <dbReference type="EMBL" id="GMF01193.1"/>
    </source>
</evidence>
<name>A0ACB5U431_CANBO</name>
<keyword evidence="2" id="KW-1185">Reference proteome</keyword>
<accession>A0ACB5U431</accession>
<gene>
    <name evidence="1" type="ORF">Cboi01_000577500</name>
</gene>